<evidence type="ECO:0000313" key="1">
    <source>
        <dbReference type="EMBL" id="MQY16853.1"/>
    </source>
</evidence>
<protein>
    <submittedName>
        <fullName evidence="1">Uncharacterized protein</fullName>
    </submittedName>
</protein>
<dbReference type="EMBL" id="WEGJ01000078">
    <property type="protein sequence ID" value="MQY16853.1"/>
    <property type="molecule type" value="Genomic_DNA"/>
</dbReference>
<proteinExistence type="predicted"/>
<dbReference type="AlphaFoldDB" id="A0A7K0CU16"/>
<comment type="caution">
    <text evidence="1">The sequence shown here is derived from an EMBL/GenBank/DDBJ whole genome shotgun (WGS) entry which is preliminary data.</text>
</comment>
<sequence length="108" mass="11926">MTRPTHRPAAALRRLADLTDFGWDRVHAFGEGATAEEVEKVAGEPVLDDNRYYDQGNLLVFEEDGEVVKAVTLVPGPLTYDRTTWDADTVVEPATDRRPTVLKLADGS</sequence>
<name>A0A7K0CU16_9ACTN</name>
<dbReference type="Proteomes" id="UP000466345">
    <property type="component" value="Unassembled WGS sequence"/>
</dbReference>
<keyword evidence="2" id="KW-1185">Reference proteome</keyword>
<gene>
    <name evidence="1" type="ORF">SRB5_70560</name>
</gene>
<reference evidence="1 2" key="1">
    <citation type="submission" date="2019-10" db="EMBL/GenBank/DDBJ databases">
        <title>Streptomyces smaragdinus sp. nov. and Streptomyces fabii sp. nov., isolated from the gut of fungus growing-termite Macrotermes natalensis.</title>
        <authorList>
            <person name="Schwitalla J."/>
            <person name="Benndorf R."/>
            <person name="Martin K."/>
            <person name="De Beer W."/>
            <person name="Kaster A.-K."/>
            <person name="Vollmers J."/>
            <person name="Poulsen M."/>
            <person name="Beemelmanns C."/>
        </authorList>
    </citation>
    <scope>NUCLEOTIDE SEQUENCE [LARGE SCALE GENOMIC DNA]</scope>
    <source>
        <strain evidence="1 2">RB5</strain>
    </source>
</reference>
<evidence type="ECO:0000313" key="2">
    <source>
        <dbReference type="Proteomes" id="UP000466345"/>
    </source>
</evidence>
<organism evidence="1 2">
    <name type="scientific">Streptomyces smaragdinus</name>
    <dbReference type="NCBI Taxonomy" id="2585196"/>
    <lineage>
        <taxon>Bacteria</taxon>
        <taxon>Bacillati</taxon>
        <taxon>Actinomycetota</taxon>
        <taxon>Actinomycetes</taxon>
        <taxon>Kitasatosporales</taxon>
        <taxon>Streptomycetaceae</taxon>
        <taxon>Streptomyces</taxon>
    </lineage>
</organism>
<dbReference type="RefSeq" id="WP_153457888.1">
    <property type="nucleotide sequence ID" value="NZ_WEGJ01000078.1"/>
</dbReference>
<accession>A0A7K0CU16</accession>
<dbReference type="OrthoDB" id="4532354at2"/>